<evidence type="ECO:0000313" key="1">
    <source>
        <dbReference type="EMBL" id="KTB31380.1"/>
    </source>
</evidence>
<sequence>MLLSPNDTRKIATAQRPVFHCWTPGPQRSDFSPVSCCYTNNLGHDPPNNPPSGNDPYRLRDYPEARRQEYGLGVEGIGDTGVRTCEVQTYEQQHQWSSITLSGTHAPQSSLGITTTTTGISGGSRLQALRCGELAVYWSWCTCIAPTHHGSSTSLSVFVGGGGASSQQAAGTLGSAALLVVLVLLFNSVCES</sequence>
<proteinExistence type="predicted"/>
<protein>
    <submittedName>
        <fullName evidence="1">Uncharacterized protein</fullName>
    </submittedName>
</protein>
<organism evidence="1 2">
    <name type="scientific">Moniliophthora roreri</name>
    <name type="common">Frosty pod rot fungus</name>
    <name type="synonym">Monilia roreri</name>
    <dbReference type="NCBI Taxonomy" id="221103"/>
    <lineage>
        <taxon>Eukaryota</taxon>
        <taxon>Fungi</taxon>
        <taxon>Dikarya</taxon>
        <taxon>Basidiomycota</taxon>
        <taxon>Agaricomycotina</taxon>
        <taxon>Agaricomycetes</taxon>
        <taxon>Agaricomycetidae</taxon>
        <taxon>Agaricales</taxon>
        <taxon>Marasmiineae</taxon>
        <taxon>Marasmiaceae</taxon>
        <taxon>Moniliophthora</taxon>
    </lineage>
</organism>
<comment type="caution">
    <text evidence="1">The sequence shown here is derived from an EMBL/GenBank/DDBJ whole genome shotgun (WGS) entry which is preliminary data.</text>
</comment>
<dbReference type="AlphaFoldDB" id="A0A0W0F573"/>
<reference evidence="1 2" key="1">
    <citation type="submission" date="2015-12" db="EMBL/GenBank/DDBJ databases">
        <title>Draft genome sequence of Moniliophthora roreri, the causal agent of frosty pod rot of cacao.</title>
        <authorList>
            <person name="Aime M.C."/>
            <person name="Diaz-Valderrama J.R."/>
            <person name="Kijpornyongpan T."/>
            <person name="Phillips-Mora W."/>
        </authorList>
    </citation>
    <scope>NUCLEOTIDE SEQUENCE [LARGE SCALE GENOMIC DNA]</scope>
    <source>
        <strain evidence="1 2">MCA 2952</strain>
    </source>
</reference>
<dbReference type="EMBL" id="LATX01002330">
    <property type="protein sequence ID" value="KTB31380.1"/>
    <property type="molecule type" value="Genomic_DNA"/>
</dbReference>
<evidence type="ECO:0000313" key="2">
    <source>
        <dbReference type="Proteomes" id="UP000054988"/>
    </source>
</evidence>
<gene>
    <name evidence="1" type="ORF">WG66_16060</name>
</gene>
<name>A0A0W0F573_MONRR</name>
<accession>A0A0W0F573</accession>
<dbReference type="Proteomes" id="UP000054988">
    <property type="component" value="Unassembled WGS sequence"/>
</dbReference>